<evidence type="ECO:0000313" key="3">
    <source>
        <dbReference type="Proteomes" id="UP000236161"/>
    </source>
</evidence>
<sequence length="183" mass="19705">MAGVQSRREGPAEPRFALHGTGSPPSGNWLQRPQKGPQIHLRFFYPQTHAQSQTPRSSLQTPPSSSRTRSSPTYPAYLTVGPPARRKTGRKSPQASFWTPDTGCLEWLDDQRQRSVVLTSPSAASPSSSQTPVPGACSGLELAENLPLGRPGPSSIAAFPAGFAERVADKREDCRVVTTSRKG</sequence>
<proteinExistence type="predicted"/>
<dbReference type="SUPFAM" id="SSF53756">
    <property type="entry name" value="UDP-Glycosyltransferase/glycogen phosphorylase"/>
    <property type="match status" value="1"/>
</dbReference>
<feature type="compositionally biased region" description="Low complexity" evidence="1">
    <location>
        <begin position="51"/>
        <end position="73"/>
    </location>
</feature>
<feature type="region of interest" description="Disordered" evidence="1">
    <location>
        <begin position="1"/>
        <end position="102"/>
    </location>
</feature>
<evidence type="ECO:0000313" key="2">
    <source>
        <dbReference type="EMBL" id="PKA50347.1"/>
    </source>
</evidence>
<feature type="compositionally biased region" description="Basic and acidic residues" evidence="1">
    <location>
        <begin position="1"/>
        <end position="12"/>
    </location>
</feature>
<reference evidence="2 3" key="1">
    <citation type="journal article" date="2017" name="Nature">
        <title>The Apostasia genome and the evolution of orchids.</title>
        <authorList>
            <person name="Zhang G.Q."/>
            <person name="Liu K.W."/>
            <person name="Li Z."/>
            <person name="Lohaus R."/>
            <person name="Hsiao Y.Y."/>
            <person name="Niu S.C."/>
            <person name="Wang J.Y."/>
            <person name="Lin Y.C."/>
            <person name="Xu Q."/>
            <person name="Chen L.J."/>
            <person name="Yoshida K."/>
            <person name="Fujiwara S."/>
            <person name="Wang Z.W."/>
            <person name="Zhang Y.Q."/>
            <person name="Mitsuda N."/>
            <person name="Wang M."/>
            <person name="Liu G.H."/>
            <person name="Pecoraro L."/>
            <person name="Huang H.X."/>
            <person name="Xiao X.J."/>
            <person name="Lin M."/>
            <person name="Wu X.Y."/>
            <person name="Wu W.L."/>
            <person name="Chen Y.Y."/>
            <person name="Chang S.B."/>
            <person name="Sakamoto S."/>
            <person name="Ohme-Takagi M."/>
            <person name="Yagi M."/>
            <person name="Zeng S.J."/>
            <person name="Shen C.Y."/>
            <person name="Yeh C.M."/>
            <person name="Luo Y.B."/>
            <person name="Tsai W.C."/>
            <person name="Van de Peer Y."/>
            <person name="Liu Z.J."/>
        </authorList>
    </citation>
    <scope>NUCLEOTIDE SEQUENCE [LARGE SCALE GENOMIC DNA]</scope>
    <source>
        <strain evidence="3">cv. Shenzhen</strain>
        <tissue evidence="2">Stem</tissue>
    </source>
</reference>
<protein>
    <submittedName>
        <fullName evidence="2">Uncharacterized protein</fullName>
    </submittedName>
</protein>
<feature type="compositionally biased region" description="Low complexity" evidence="1">
    <location>
        <begin position="120"/>
        <end position="129"/>
    </location>
</feature>
<dbReference type="AlphaFoldDB" id="A0A2I0A475"/>
<dbReference type="Proteomes" id="UP000236161">
    <property type="component" value="Unassembled WGS sequence"/>
</dbReference>
<dbReference type="Gene3D" id="3.40.50.2000">
    <property type="entry name" value="Glycogen Phosphorylase B"/>
    <property type="match status" value="2"/>
</dbReference>
<keyword evidence="3" id="KW-1185">Reference proteome</keyword>
<evidence type="ECO:0000256" key="1">
    <source>
        <dbReference type="SAM" id="MobiDB-lite"/>
    </source>
</evidence>
<feature type="region of interest" description="Disordered" evidence="1">
    <location>
        <begin position="115"/>
        <end position="138"/>
    </location>
</feature>
<name>A0A2I0A475_9ASPA</name>
<organism evidence="2 3">
    <name type="scientific">Apostasia shenzhenica</name>
    <dbReference type="NCBI Taxonomy" id="1088818"/>
    <lineage>
        <taxon>Eukaryota</taxon>
        <taxon>Viridiplantae</taxon>
        <taxon>Streptophyta</taxon>
        <taxon>Embryophyta</taxon>
        <taxon>Tracheophyta</taxon>
        <taxon>Spermatophyta</taxon>
        <taxon>Magnoliopsida</taxon>
        <taxon>Liliopsida</taxon>
        <taxon>Asparagales</taxon>
        <taxon>Orchidaceae</taxon>
        <taxon>Apostasioideae</taxon>
        <taxon>Apostasia</taxon>
    </lineage>
</organism>
<gene>
    <name evidence="2" type="ORF">AXF42_Ash013436</name>
</gene>
<dbReference type="EMBL" id="KZ452026">
    <property type="protein sequence ID" value="PKA50347.1"/>
    <property type="molecule type" value="Genomic_DNA"/>
</dbReference>
<dbReference type="OrthoDB" id="5835829at2759"/>
<accession>A0A2I0A475</accession>